<gene>
    <name evidence="1" type="ORF">A2841_00340</name>
</gene>
<comment type="caution">
    <text evidence="1">The sequence shown here is derived from an EMBL/GenBank/DDBJ whole genome shotgun (WGS) entry which is preliminary data.</text>
</comment>
<sequence length="280" mass="32101">MTQPFHFGKNWRAYLSGTDIREAAKTSAQFLERFLGRDLHGKTFVDAGCGSGLHSLAALMHGAVQVTSFDYDKDSVSCTEAIREKSSFGDHWKVTQGSLLDEAFMQSLQTFDVVYCWGVAHHTGDMWRALENLLRLAKPEGLVWIAIYNKAEGRFGSSWWRKVKYIYNASPRPIQFIMEWLYIGLHFLLLILHLKNPFTVIRRYESKRGMSWKTDLIDWLGGYPYEYASVAEIFSFFKKHGFTLENIQTTNYKGCNQFLFRAPLENAPPLAGRSLTGRAI</sequence>
<dbReference type="SUPFAM" id="SSF53335">
    <property type="entry name" value="S-adenosyl-L-methionine-dependent methyltransferases"/>
    <property type="match status" value="1"/>
</dbReference>
<dbReference type="CDD" id="cd02440">
    <property type="entry name" value="AdoMet_MTases"/>
    <property type="match status" value="1"/>
</dbReference>
<organism evidence="1 2">
    <name type="scientific">Candidatus Kaiserbacteria bacterium RIFCSPHIGHO2_01_FULL_48_10</name>
    <dbReference type="NCBI Taxonomy" id="1798476"/>
    <lineage>
        <taxon>Bacteria</taxon>
        <taxon>Candidatus Kaiseribacteriota</taxon>
    </lineage>
</organism>
<dbReference type="InterPro" id="IPR029063">
    <property type="entry name" value="SAM-dependent_MTases_sf"/>
</dbReference>
<evidence type="ECO:0000313" key="2">
    <source>
        <dbReference type="Proteomes" id="UP000178249"/>
    </source>
</evidence>
<protein>
    <submittedName>
        <fullName evidence="1">Uncharacterized protein</fullName>
    </submittedName>
</protein>
<dbReference type="Proteomes" id="UP000178249">
    <property type="component" value="Unassembled WGS sequence"/>
</dbReference>
<dbReference type="Gene3D" id="3.40.50.150">
    <property type="entry name" value="Vaccinia Virus protein VP39"/>
    <property type="match status" value="1"/>
</dbReference>
<dbReference type="AlphaFoldDB" id="A0A1F6C1N8"/>
<dbReference type="EMBL" id="MFKP01000060">
    <property type="protein sequence ID" value="OGG42988.1"/>
    <property type="molecule type" value="Genomic_DNA"/>
</dbReference>
<dbReference type="Pfam" id="PF13489">
    <property type="entry name" value="Methyltransf_23"/>
    <property type="match status" value="1"/>
</dbReference>
<name>A0A1F6C1N8_9BACT</name>
<proteinExistence type="predicted"/>
<evidence type="ECO:0000313" key="1">
    <source>
        <dbReference type="EMBL" id="OGG42988.1"/>
    </source>
</evidence>
<accession>A0A1F6C1N8</accession>
<reference evidence="1 2" key="1">
    <citation type="journal article" date="2016" name="Nat. Commun.">
        <title>Thousands of microbial genomes shed light on interconnected biogeochemical processes in an aquifer system.</title>
        <authorList>
            <person name="Anantharaman K."/>
            <person name="Brown C.T."/>
            <person name="Hug L.A."/>
            <person name="Sharon I."/>
            <person name="Castelle C.J."/>
            <person name="Probst A.J."/>
            <person name="Thomas B.C."/>
            <person name="Singh A."/>
            <person name="Wilkins M.J."/>
            <person name="Karaoz U."/>
            <person name="Brodie E.L."/>
            <person name="Williams K.H."/>
            <person name="Hubbard S.S."/>
            <person name="Banfield J.F."/>
        </authorList>
    </citation>
    <scope>NUCLEOTIDE SEQUENCE [LARGE SCALE GENOMIC DNA]</scope>
</reference>